<accession>A0ABZ1D116</accession>
<evidence type="ECO:0000313" key="3">
    <source>
        <dbReference type="EMBL" id="WRT67721.1"/>
    </source>
</evidence>
<dbReference type="PANTHER" id="PTHR11566:SF21">
    <property type="entry name" value="DYNAMIN RELATED PROTEIN 1, ISOFORM A"/>
    <property type="match status" value="1"/>
</dbReference>
<dbReference type="Pfam" id="PF00350">
    <property type="entry name" value="Dynamin_N"/>
    <property type="match status" value="1"/>
</dbReference>
<organism evidence="3 4">
    <name type="scientific">Kwoniella shivajii</name>
    <dbReference type="NCBI Taxonomy" id="564305"/>
    <lineage>
        <taxon>Eukaryota</taxon>
        <taxon>Fungi</taxon>
        <taxon>Dikarya</taxon>
        <taxon>Basidiomycota</taxon>
        <taxon>Agaricomycotina</taxon>
        <taxon>Tremellomycetes</taxon>
        <taxon>Tremellales</taxon>
        <taxon>Cryptococcaceae</taxon>
        <taxon>Kwoniella</taxon>
    </lineage>
</organism>
<dbReference type="SUPFAM" id="SSF52540">
    <property type="entry name" value="P-loop containing nucleoside triphosphate hydrolases"/>
    <property type="match status" value="1"/>
</dbReference>
<reference evidence="3 4" key="1">
    <citation type="submission" date="2024-01" db="EMBL/GenBank/DDBJ databases">
        <title>Comparative genomics of Cryptococcus and Kwoniella reveals pathogenesis evolution and contrasting modes of karyotype evolution via chromosome fusion or intercentromeric recombination.</title>
        <authorList>
            <person name="Coelho M.A."/>
            <person name="David-Palma M."/>
            <person name="Shea T."/>
            <person name="Bowers K."/>
            <person name="McGinley-Smith S."/>
            <person name="Mohammad A.W."/>
            <person name="Gnirke A."/>
            <person name="Yurkov A.M."/>
            <person name="Nowrousian M."/>
            <person name="Sun S."/>
            <person name="Cuomo C.A."/>
            <person name="Heitman J."/>
        </authorList>
    </citation>
    <scope>NUCLEOTIDE SEQUENCE [LARGE SCALE GENOMIC DNA]</scope>
    <source>
        <strain evidence="3">CBS 11374</strain>
    </source>
</reference>
<dbReference type="InterPro" id="IPR022812">
    <property type="entry name" value="Dynamin"/>
</dbReference>
<evidence type="ECO:0000313" key="4">
    <source>
        <dbReference type="Proteomes" id="UP001329825"/>
    </source>
</evidence>
<gene>
    <name evidence="3" type="ORF">IL334_004693</name>
</gene>
<feature type="compositionally biased region" description="Polar residues" evidence="1">
    <location>
        <begin position="1"/>
        <end position="13"/>
    </location>
</feature>
<dbReference type="PANTHER" id="PTHR11566">
    <property type="entry name" value="DYNAMIN"/>
    <property type="match status" value="1"/>
</dbReference>
<name>A0ABZ1D116_9TREE</name>
<feature type="compositionally biased region" description="Polar residues" evidence="1">
    <location>
        <begin position="39"/>
        <end position="49"/>
    </location>
</feature>
<dbReference type="GeneID" id="87956824"/>
<dbReference type="Proteomes" id="UP001329825">
    <property type="component" value="Chromosome 6"/>
</dbReference>
<keyword evidence="4" id="KW-1185">Reference proteome</keyword>
<dbReference type="InterPro" id="IPR045063">
    <property type="entry name" value="Dynamin_N"/>
</dbReference>
<dbReference type="RefSeq" id="XP_062792461.1">
    <property type="nucleotide sequence ID" value="XM_062936410.1"/>
</dbReference>
<dbReference type="InterPro" id="IPR027417">
    <property type="entry name" value="P-loop_NTPase"/>
</dbReference>
<dbReference type="PRINTS" id="PR00195">
    <property type="entry name" value="DYNAMIN"/>
</dbReference>
<evidence type="ECO:0000256" key="1">
    <source>
        <dbReference type="SAM" id="MobiDB-lite"/>
    </source>
</evidence>
<dbReference type="Gene3D" id="3.40.50.300">
    <property type="entry name" value="P-loop containing nucleotide triphosphate hydrolases"/>
    <property type="match status" value="1"/>
</dbReference>
<dbReference type="SMART" id="SM00053">
    <property type="entry name" value="DYNc"/>
    <property type="match status" value="1"/>
</dbReference>
<dbReference type="EMBL" id="CP141886">
    <property type="protein sequence ID" value="WRT67721.1"/>
    <property type="molecule type" value="Genomic_DNA"/>
</dbReference>
<dbReference type="InterPro" id="IPR001401">
    <property type="entry name" value="Dynamin_GTPase"/>
</dbReference>
<feature type="domain" description="Dynamin GTPase" evidence="2">
    <location>
        <begin position="70"/>
        <end position="350"/>
    </location>
</feature>
<evidence type="ECO:0000259" key="2">
    <source>
        <dbReference type="SMART" id="SM00053"/>
    </source>
</evidence>
<feature type="region of interest" description="Disordered" evidence="1">
    <location>
        <begin position="1"/>
        <end position="64"/>
    </location>
</feature>
<protein>
    <recommendedName>
        <fullName evidence="2">Dynamin GTPase domain-containing protein</fullName>
    </recommendedName>
</protein>
<proteinExistence type="predicted"/>
<sequence>MRTQPTTPETPSPNALHRQEPVTPSRQLIKTTPLGAYPTPQSSINVTSPPSAPALASTEMSGHTGQIHGTNDIGVYLTAHDDLRKLYPNEEKVPHTRICVLGAQSAGKSSFLSALTGIDLYCAERRATCCRTLMSSRRGGDTFQATIYIIVVDARSGEAQSTLFASFHAEIKEMGEICHWAGEEARRADGANQTVRSWKGLLSMSIDERNTGKNNWPDFTRNVVIINVTGPGRPNLDIEDLPGLNGHVVPQRLVSDCISQPQNIIVLCLSAGSKDASSADPEVKLAKTHDPTGKRTIGIITRADHMVPSLDEGTTFVDYLLEIGNHLGGFTPQGGWWPLRLRSHRERCDGLSLQQVRQLEMELFKDDEWMKIQERKGRHFGIGELEKKLEEMFSQKVRQNMIFLRKNIRETMKTHSEWLSSNPTIQNPVAALHDQVIHKFTERLKEKVQRANQSGKLFDLQSQFERNIQEAVPEFLPFTEAEGNQEGYQSFWEGQGIRVGGEDLIYVDALLEKINQYTSRRNPDEIDARAIMQFFQKTYLARWADTTRAHASSLWIELEQMLLDAAKEICGDNVALLEDMLRHLEDLTQDNKQSTSDFVDDMVILFSSPPSDLVSATKPRLTNLKEDSVNHFLTFLNRPLRNISSAASGSTSPSSVVSSGPRLVHETFTLHERTRCAQLQASIEIAMMTWAIEFSCVVGKHSQLKILTYVKNVTPALRNGMGLNEVVESVRKRAGDRFESDRTKKREREIRLGEVKKLEDIQQHFESITDI</sequence>